<evidence type="ECO:0000313" key="2">
    <source>
        <dbReference type="EMBL" id="HJD96962.1"/>
    </source>
</evidence>
<comment type="caution">
    <text evidence="2">The sequence shown here is derived from an EMBL/GenBank/DDBJ whole genome shotgun (WGS) entry which is preliminary data.</text>
</comment>
<gene>
    <name evidence="2" type="ORF">K8W16_04890</name>
</gene>
<reference evidence="2" key="2">
    <citation type="submission" date="2021-09" db="EMBL/GenBank/DDBJ databases">
        <authorList>
            <person name="Gilroy R."/>
        </authorList>
    </citation>
    <scope>NUCLEOTIDE SEQUENCE</scope>
    <source>
        <strain evidence="2">ChiGjej2B2-19336</strain>
    </source>
</reference>
<accession>A0A921DSI2</accession>
<sequence length="180" mass="19182">MTGNITIGILKLLGRGLSMKSTGSAFASAGKNMRGRGKGMGGKKGASLTEEALDFLLKDPHEGKRQSSGTPALSLFEKGMTGQNGPQERQDSAAAREEARAALMRHIVSFTDGRVRLRHKAFRDASLHSPLTDALAKSGPWKSIRFNAATGSALLCYDPQMSREAFLDAALPLGAFLTAY</sequence>
<dbReference type="Proteomes" id="UP000698963">
    <property type="component" value="Unassembled WGS sequence"/>
</dbReference>
<evidence type="ECO:0000313" key="3">
    <source>
        <dbReference type="Proteomes" id="UP000698963"/>
    </source>
</evidence>
<proteinExistence type="predicted"/>
<protein>
    <submittedName>
        <fullName evidence="2">Uncharacterized protein</fullName>
    </submittedName>
</protein>
<dbReference type="AlphaFoldDB" id="A0A921DSI2"/>
<dbReference type="EMBL" id="DYZA01000090">
    <property type="protein sequence ID" value="HJD96962.1"/>
    <property type="molecule type" value="Genomic_DNA"/>
</dbReference>
<reference evidence="2" key="1">
    <citation type="journal article" date="2021" name="PeerJ">
        <title>Extensive microbial diversity within the chicken gut microbiome revealed by metagenomics and culture.</title>
        <authorList>
            <person name="Gilroy R."/>
            <person name="Ravi A."/>
            <person name="Getino M."/>
            <person name="Pursley I."/>
            <person name="Horton D.L."/>
            <person name="Alikhan N.F."/>
            <person name="Baker D."/>
            <person name="Gharbi K."/>
            <person name="Hall N."/>
            <person name="Watson M."/>
            <person name="Adriaenssens E.M."/>
            <person name="Foster-Nyarko E."/>
            <person name="Jarju S."/>
            <person name="Secka A."/>
            <person name="Antonio M."/>
            <person name="Oren A."/>
            <person name="Chaudhuri R.R."/>
            <person name="La Ragione R."/>
            <person name="Hildebrand F."/>
            <person name="Pallen M.J."/>
        </authorList>
    </citation>
    <scope>NUCLEOTIDE SEQUENCE</scope>
    <source>
        <strain evidence="2">ChiGjej2B2-19336</strain>
    </source>
</reference>
<feature type="region of interest" description="Disordered" evidence="1">
    <location>
        <begin position="59"/>
        <end position="96"/>
    </location>
</feature>
<name>A0A921DSI2_9BACT</name>
<organism evidence="2 3">
    <name type="scientific">Mailhella massiliensis</name>
    <dbReference type="NCBI Taxonomy" id="1903261"/>
    <lineage>
        <taxon>Bacteria</taxon>
        <taxon>Pseudomonadati</taxon>
        <taxon>Thermodesulfobacteriota</taxon>
        <taxon>Desulfovibrionia</taxon>
        <taxon>Desulfovibrionales</taxon>
        <taxon>Desulfovibrionaceae</taxon>
        <taxon>Mailhella</taxon>
    </lineage>
</organism>
<evidence type="ECO:0000256" key="1">
    <source>
        <dbReference type="SAM" id="MobiDB-lite"/>
    </source>
</evidence>
<dbReference type="RefSeq" id="WP_304121633.1">
    <property type="nucleotide sequence ID" value="NZ_DYZA01000090.1"/>
</dbReference>